<comment type="catalytic activity">
    <reaction evidence="1">
        <text>L-glutamyl-[protein] + S-adenosyl-L-methionine = [protein]-L-glutamate 5-O-methyl ester + S-adenosyl-L-homocysteine</text>
        <dbReference type="Rhea" id="RHEA:24452"/>
        <dbReference type="Rhea" id="RHEA-COMP:10208"/>
        <dbReference type="Rhea" id="RHEA-COMP:10311"/>
        <dbReference type="ChEBI" id="CHEBI:29973"/>
        <dbReference type="ChEBI" id="CHEBI:57856"/>
        <dbReference type="ChEBI" id="CHEBI:59789"/>
        <dbReference type="ChEBI" id="CHEBI:82795"/>
    </reaction>
</comment>
<keyword evidence="22" id="KW-0812">Transmembrane</keyword>
<keyword evidence="10" id="KW-0677">Repeat</keyword>
<dbReference type="Pfam" id="PF08669">
    <property type="entry name" value="GCV_T_C"/>
    <property type="match status" value="1"/>
</dbReference>
<dbReference type="SMART" id="SM00355">
    <property type="entry name" value="ZnF_C2H2"/>
    <property type="match status" value="4"/>
</dbReference>
<dbReference type="EMBL" id="VYZN01000038">
    <property type="protein sequence ID" value="KAE9532658.1"/>
    <property type="molecule type" value="Genomic_DNA"/>
</dbReference>
<keyword evidence="12" id="KW-0378">Hydrolase</keyword>
<evidence type="ECO:0000313" key="24">
    <source>
        <dbReference type="EMBL" id="KAE9532658.1"/>
    </source>
</evidence>
<keyword evidence="22" id="KW-0472">Membrane</keyword>
<keyword evidence="14" id="KW-0464">Manganese</keyword>
<evidence type="ECO:0000256" key="12">
    <source>
        <dbReference type="ARBA" id="ARBA00022801"/>
    </source>
</evidence>
<dbReference type="SUPFAM" id="SSF103025">
    <property type="entry name" value="Folate-binding domain"/>
    <property type="match status" value="1"/>
</dbReference>
<evidence type="ECO:0000256" key="10">
    <source>
        <dbReference type="ARBA" id="ARBA00022737"/>
    </source>
</evidence>
<dbReference type="InterPro" id="IPR032503">
    <property type="entry name" value="FAO_M"/>
</dbReference>
<evidence type="ECO:0000256" key="18">
    <source>
        <dbReference type="ARBA" id="ARBA00045980"/>
    </source>
</evidence>
<keyword evidence="25" id="KW-1185">Reference proteome</keyword>
<dbReference type="GO" id="GO:0016462">
    <property type="term" value="F:pyrophosphatase activity"/>
    <property type="evidence" value="ECO:0007669"/>
    <property type="project" value="UniProtKB-ARBA"/>
</dbReference>
<dbReference type="InterPro" id="IPR036188">
    <property type="entry name" value="FAD/NAD-bd_sf"/>
</dbReference>
<comment type="cofactor">
    <cofactor evidence="4">
        <name>Ni(2+)</name>
        <dbReference type="ChEBI" id="CHEBI:49786"/>
    </cofactor>
</comment>
<comment type="catalytic activity">
    <reaction evidence="2">
        <text>beta-D-fructose 1-phosphate + H2O = D-fructose + phosphate</text>
        <dbReference type="Rhea" id="RHEA:35603"/>
        <dbReference type="ChEBI" id="CHEBI:15377"/>
        <dbReference type="ChEBI" id="CHEBI:37721"/>
        <dbReference type="ChEBI" id="CHEBI:43474"/>
        <dbReference type="ChEBI" id="CHEBI:138881"/>
    </reaction>
</comment>
<dbReference type="FunFam" id="3.40.50.10880:FF:000005">
    <property type="entry name" value="DUF89-domain-containing protein"/>
    <property type="match status" value="1"/>
</dbReference>
<evidence type="ECO:0000256" key="5">
    <source>
        <dbReference type="ARBA" id="ARBA00008609"/>
    </source>
</evidence>
<dbReference type="InterPro" id="IPR027266">
    <property type="entry name" value="TrmE/GcvT-like"/>
</dbReference>
<dbReference type="InterPro" id="IPR013977">
    <property type="entry name" value="GcvT_C"/>
</dbReference>
<dbReference type="SUPFAM" id="SSF51905">
    <property type="entry name" value="FAD/NAD(P)-binding domain"/>
    <property type="match status" value="1"/>
</dbReference>
<keyword evidence="8" id="KW-0533">Nickel</keyword>
<keyword evidence="13" id="KW-0862">Zinc</keyword>
<dbReference type="PANTHER" id="PTHR12260:SF6">
    <property type="entry name" value="DAMAGE-CONTROL PHOSPHATASE ARMT1"/>
    <property type="match status" value="1"/>
</dbReference>
<proteinExistence type="inferred from homology"/>
<evidence type="ECO:0000256" key="9">
    <source>
        <dbReference type="ARBA" id="ARBA00022723"/>
    </source>
</evidence>
<dbReference type="PROSITE" id="PS50157">
    <property type="entry name" value="ZINC_FINGER_C2H2_2"/>
    <property type="match status" value="4"/>
</dbReference>
<feature type="transmembrane region" description="Helical" evidence="22">
    <location>
        <begin position="1136"/>
        <end position="1165"/>
    </location>
</feature>
<dbReference type="SUPFAM" id="SSF54373">
    <property type="entry name" value="FAD-linked reductases, C-terminal domain"/>
    <property type="match status" value="1"/>
</dbReference>
<evidence type="ECO:0000256" key="22">
    <source>
        <dbReference type="SAM" id="Phobius"/>
    </source>
</evidence>
<sequence length="1760" mass="200037">MHVICVFIYGLLKPNGMPPSWQSIAAPGSTVADYLSHLPATLTLHHFLKYSGESVCKDVRDETKPPKKRKKQGKQQANATAAQASDRCPPPPPTTTSPPQVKPKPGQIRITSCADGTTMFGCPECRAEYLDKHLLEEHLGTHATERRFVCDICGAGLKRKDHLTRHRQSHSSERPYACTVCGKAFKRKEQLTLHKVVHTGEKRHACVECGRAFYRKDHLRKHARSHAARRDKTNGQTPFTNPEIPSLLAGSEAGCCCFLNAGSCTKFNATSKNSGLHEKGYFQLKIWEFSFLHSLVHSLCCSRWLQFGSTLWQKRLYWKKLNRWSISLSGCDCTRTQSTITHESVLPTQAQVVICGTGVVANSLAYHLVENGWSDIVLIDQGKPCGGTSHFGSGTLGLFKPIAERNIIMYSIKLYRQLEAKGYDIGLKQCGSLNLAQTKDRMIALKRRIAYSSPTGLHCEMLGKNELKRLHPFLNTDDLEGGVWVPEDGVANPQAICKSLAKLASEGGAHYVTNCHIQKVVTEEDRIKGVHTNRGFIYCEYFVNCAGMWAREVGNLCSPKVRVPVYPAEHFYVTTSPLPGIGVDLPCIRDFDSHIYAREYNSGFLVGGFEKIAKPAFLNMKLIPSDWKKDMPLDWKHFMPYWEKAMSRIPILKDAVYPTLANSPDTFTPNGKWILGETPEIDNYFVAVGMNGNPLQGAGGIGKAMAEWIIEGKPTQEHLAFDVQRFLDLHNNRMYLQERTKEVVGRHYSIPYPHQNEYKNARKLRCSPLFSVLEKRGAVFGTRMGYERPLYFDTTYNGKGSPPEMPPGTFYKPKFFDFMLEEYYACRETVGIIDMSSFSKMKIQGKQDMNDEPESQCNGVVEWLQSLCTNDVNIPVGGIVHTGMLNERGGYENDCLLVREHHLPKDESIQLADITSMYTVVNIIGPKAGALISELSQTDVDINTVNIGYASDVMMMAFTHTGEPGFCLYIPSEYALHVYDRFITVGFDYGIRDVGSLTQRFMRIEKFIPFWAEDLTRDTTPFEAGCNHVKEYFIGKFALQRQKDQGITKKLVMFILDNLDPDKDIWSWGLEPIYRNGKFVGTVTSAGYGFTMGKLVCLAYIRRPFTDNRNRNHMVITNDYILSPTANQTKYTINHFFFFPLPFLSVAFLAASGSFTLLNLVGLALEWEQNQFGTVLLQTFNVHFSWRVKPRPARTLVWYLNVGQCTTGRKGPAAGLGANALAFLIRFWWRLYLRAGTTRRTYNYQEPILNYRLTRTVDVQIELLLQTNIKRHSAMTIESKLFNLCIDESPPRNEPLVAKYMRSFAYPVLSKLSPFNISKTGSYLSANKNAILQKYGAEAENDITSILEKLDTLIADILSNVPFRELRSDNIDVKIWNKVLDDFSDQDGNRPTWVFANWLYTECYIHRRIFEAFETSSLLKNYDPFFEQKMNALTHCEDATDILGKFLVKYFNKNDVQLQNLRKDIPKIIKCSLWGNRCDLSQTGGDAIAQTESPLDMVDSLQPLMLADESSKIVDFLFASLDEPNDNKILDIILDNAGYELFTDLCLADYLMTYKFVNTVRFHGKAIPWFVSDVTIQDFSATINHIAHASRSETLKELGKRWEAYFKSGQWIFESEQFWTLPFNFGQMKSLDNDLYTKLSQSFLIISKGDLNYRKLVGDIFWEPTVPFTEAVGNFKPSKLIALRTLKSDITCGLPEGLAEHISKNDPDWLKIGKYAVIHKTFFFFENFKYNRKLLQSKVKNVIKNISEYKQQLVLQLHHI</sequence>
<name>A0A6G0TIX9_APHGL</name>
<comment type="catalytic activity">
    <reaction evidence="19">
        <text>beta-D-fructose 6-phosphate = dihydroxyacetone + D-glyceraldehyde 3-phosphate</text>
        <dbReference type="Rhea" id="RHEA:28002"/>
        <dbReference type="ChEBI" id="CHEBI:16016"/>
        <dbReference type="ChEBI" id="CHEBI:57634"/>
        <dbReference type="ChEBI" id="CHEBI:59776"/>
    </reaction>
</comment>
<dbReference type="Pfam" id="PF01937">
    <property type="entry name" value="ARMT1-like_dom"/>
    <property type="match status" value="1"/>
</dbReference>
<evidence type="ECO:0000256" key="19">
    <source>
        <dbReference type="ARBA" id="ARBA00048809"/>
    </source>
</evidence>
<dbReference type="InterPro" id="IPR036236">
    <property type="entry name" value="Znf_C2H2_sf"/>
</dbReference>
<dbReference type="InterPro" id="IPR036075">
    <property type="entry name" value="ARMT-1-like_metal-bd_sf"/>
</dbReference>
<dbReference type="SUPFAM" id="SSF57667">
    <property type="entry name" value="beta-beta-alpha zinc fingers"/>
    <property type="match status" value="2"/>
</dbReference>
<keyword evidence="22" id="KW-1133">Transmembrane helix</keyword>
<evidence type="ECO:0000256" key="16">
    <source>
        <dbReference type="ARBA" id="ARBA00030842"/>
    </source>
</evidence>
<comment type="function">
    <text evidence="18">Metal-dependent phosphatase that shows phosphatase activity against several substrates, including fructose-1-phosphate and fructose-6-phosphate. Its preference for fructose-1-phosphate, a strong glycating agent that causes DNA damage rather than a canonical yeast metabolite, suggests a damage-control function in hexose phosphate metabolism. Has also been shown to have O-methyltransferase activity that methylates glutamate residues of target proteins to form gamma-glutamyl methyl ester residues. Possibly methylates PCNA, suggesting it is involved in the DNA damage response.</text>
</comment>
<dbReference type="InterPro" id="IPR029043">
    <property type="entry name" value="GcvT/YgfZ_C"/>
</dbReference>
<dbReference type="Pfam" id="PF16350">
    <property type="entry name" value="FAO_M"/>
    <property type="match status" value="1"/>
</dbReference>
<comment type="similarity">
    <text evidence="6">Belongs to the damage-control phosphatase family. Sugar phosphate phosphatase III subfamily.</text>
</comment>
<evidence type="ECO:0000256" key="20">
    <source>
        <dbReference type="PROSITE-ProRule" id="PRU00042"/>
    </source>
</evidence>
<evidence type="ECO:0000256" key="4">
    <source>
        <dbReference type="ARBA" id="ARBA00001967"/>
    </source>
</evidence>
<dbReference type="SUPFAM" id="SSF111321">
    <property type="entry name" value="AF1104-like"/>
    <property type="match status" value="1"/>
</dbReference>
<dbReference type="InterPro" id="IPR013087">
    <property type="entry name" value="Znf_C2H2_type"/>
</dbReference>
<dbReference type="InterPro" id="IPR039763">
    <property type="entry name" value="ARMT1"/>
</dbReference>
<keyword evidence="9" id="KW-0479">Metal-binding</keyword>
<reference evidence="24 25" key="1">
    <citation type="submission" date="2019-08" db="EMBL/GenBank/DDBJ databases">
        <title>The genome of the soybean aphid Biotype 1, its phylome, world population structure and adaptation to the North American continent.</title>
        <authorList>
            <person name="Giordano R."/>
            <person name="Donthu R.K."/>
            <person name="Hernandez A.G."/>
            <person name="Wright C.L."/>
            <person name="Zimin A.V."/>
        </authorList>
    </citation>
    <scope>NUCLEOTIDE SEQUENCE [LARGE SCALE GENOMIC DNA]</scope>
    <source>
        <tissue evidence="24">Whole aphids</tissue>
    </source>
</reference>
<evidence type="ECO:0000256" key="11">
    <source>
        <dbReference type="ARBA" id="ARBA00022771"/>
    </source>
</evidence>
<dbReference type="Pfam" id="PF01571">
    <property type="entry name" value="GCV_T"/>
    <property type="match status" value="2"/>
</dbReference>
<evidence type="ECO:0000313" key="25">
    <source>
        <dbReference type="Proteomes" id="UP000475862"/>
    </source>
</evidence>
<evidence type="ECO:0000256" key="14">
    <source>
        <dbReference type="ARBA" id="ARBA00023211"/>
    </source>
</evidence>
<keyword evidence="11 20" id="KW-0863">Zinc-finger</keyword>
<dbReference type="Proteomes" id="UP000475862">
    <property type="component" value="Unassembled WGS sequence"/>
</dbReference>
<evidence type="ECO:0000256" key="15">
    <source>
        <dbReference type="ARBA" id="ARBA00030066"/>
    </source>
</evidence>
<gene>
    <name evidence="24" type="ORF">AGLY_009739</name>
</gene>
<dbReference type="Gene3D" id="3.30.160.60">
    <property type="entry name" value="Classic Zinc Finger"/>
    <property type="match status" value="3"/>
</dbReference>
<evidence type="ECO:0000259" key="23">
    <source>
        <dbReference type="PROSITE" id="PS50157"/>
    </source>
</evidence>
<dbReference type="Pfam" id="PF00096">
    <property type="entry name" value="zf-C2H2"/>
    <property type="match status" value="3"/>
</dbReference>
<dbReference type="FunFam" id="3.30.160.60:FF:000100">
    <property type="entry name" value="Zinc finger 45-like"/>
    <property type="match status" value="1"/>
</dbReference>
<comment type="similarity">
    <text evidence="5">Belongs to the GcvT family.</text>
</comment>
<dbReference type="InterPro" id="IPR006222">
    <property type="entry name" value="GCVT_N"/>
</dbReference>
<dbReference type="Gene3D" id="3.50.50.60">
    <property type="entry name" value="FAD/NAD(P)-binding domain"/>
    <property type="match status" value="1"/>
</dbReference>
<feature type="domain" description="C2H2-type" evidence="23">
    <location>
        <begin position="148"/>
        <end position="175"/>
    </location>
</feature>
<feature type="transmembrane region" description="Helical" evidence="22">
    <location>
        <begin position="1079"/>
        <end position="1101"/>
    </location>
</feature>
<dbReference type="GO" id="GO:0030643">
    <property type="term" value="P:intracellular phosphate ion homeostasis"/>
    <property type="evidence" value="ECO:0007669"/>
    <property type="project" value="UniProtKB-ARBA"/>
</dbReference>
<feature type="domain" description="C2H2-type" evidence="23">
    <location>
        <begin position="204"/>
        <end position="231"/>
    </location>
</feature>
<dbReference type="InterPro" id="IPR002791">
    <property type="entry name" value="ARMT1-like_metal-bd"/>
</dbReference>
<dbReference type="PROSITE" id="PS00028">
    <property type="entry name" value="ZINC_FINGER_C2H2_1"/>
    <property type="match status" value="4"/>
</dbReference>
<evidence type="ECO:0000256" key="1">
    <source>
        <dbReference type="ARBA" id="ARBA00000807"/>
    </source>
</evidence>
<dbReference type="GO" id="GO:0005634">
    <property type="term" value="C:nucleus"/>
    <property type="evidence" value="ECO:0007669"/>
    <property type="project" value="TreeGrafter"/>
</dbReference>
<comment type="cofactor">
    <cofactor evidence="3">
        <name>Mn(2+)</name>
        <dbReference type="ChEBI" id="CHEBI:29035"/>
    </cofactor>
</comment>
<accession>A0A6G0TIX9</accession>
<organism evidence="24 25">
    <name type="scientific">Aphis glycines</name>
    <name type="common">Soybean aphid</name>
    <dbReference type="NCBI Taxonomy" id="307491"/>
    <lineage>
        <taxon>Eukaryota</taxon>
        <taxon>Metazoa</taxon>
        <taxon>Ecdysozoa</taxon>
        <taxon>Arthropoda</taxon>
        <taxon>Hexapoda</taxon>
        <taxon>Insecta</taxon>
        <taxon>Pterygota</taxon>
        <taxon>Neoptera</taxon>
        <taxon>Paraneoptera</taxon>
        <taxon>Hemiptera</taxon>
        <taxon>Sternorrhyncha</taxon>
        <taxon>Aphidomorpha</taxon>
        <taxon>Aphidoidea</taxon>
        <taxon>Aphididae</taxon>
        <taxon>Aphidini</taxon>
        <taxon>Aphis</taxon>
        <taxon>Aphis</taxon>
    </lineage>
</organism>
<dbReference type="InterPro" id="IPR006076">
    <property type="entry name" value="FAD-dep_OxRdtase"/>
</dbReference>
<dbReference type="FunFam" id="3.30.160.60:FF:002343">
    <property type="entry name" value="Zinc finger protein 33A"/>
    <property type="match status" value="1"/>
</dbReference>
<evidence type="ECO:0000256" key="21">
    <source>
        <dbReference type="SAM" id="MobiDB-lite"/>
    </source>
</evidence>
<dbReference type="Pfam" id="PF01266">
    <property type="entry name" value="DAO"/>
    <property type="match status" value="1"/>
</dbReference>
<dbReference type="Gene3D" id="3.30.1360.120">
    <property type="entry name" value="Probable tRNA modification gtpase trme, domain 1"/>
    <property type="match status" value="1"/>
</dbReference>
<dbReference type="OrthoDB" id="429143at2759"/>
<dbReference type="GO" id="GO:0006974">
    <property type="term" value="P:DNA damage response"/>
    <property type="evidence" value="ECO:0007669"/>
    <property type="project" value="TreeGrafter"/>
</dbReference>
<dbReference type="Gene3D" id="3.30.9.10">
    <property type="entry name" value="D-Amino Acid Oxidase, subunit A, domain 2"/>
    <property type="match status" value="1"/>
</dbReference>
<evidence type="ECO:0000256" key="13">
    <source>
        <dbReference type="ARBA" id="ARBA00022833"/>
    </source>
</evidence>
<evidence type="ECO:0000256" key="6">
    <source>
        <dbReference type="ARBA" id="ARBA00009519"/>
    </source>
</evidence>
<dbReference type="Gene3D" id="1.20.930.60">
    <property type="match status" value="1"/>
</dbReference>
<feature type="domain" description="C2H2-type" evidence="23">
    <location>
        <begin position="120"/>
        <end position="147"/>
    </location>
</feature>
<dbReference type="Gene3D" id="3.40.50.10880">
    <property type="entry name" value="Uncharacterised protein PF01937, DUF89, domain 3"/>
    <property type="match status" value="1"/>
</dbReference>
<feature type="domain" description="C2H2-type" evidence="23">
    <location>
        <begin position="176"/>
        <end position="203"/>
    </location>
</feature>
<dbReference type="GO" id="GO:0016791">
    <property type="term" value="F:phosphatase activity"/>
    <property type="evidence" value="ECO:0007669"/>
    <property type="project" value="TreeGrafter"/>
</dbReference>
<feature type="region of interest" description="Disordered" evidence="21">
    <location>
        <begin position="59"/>
        <end position="108"/>
    </location>
</feature>
<comment type="caution">
    <text evidence="24">The sequence shown here is derived from an EMBL/GenBank/DDBJ whole genome shotgun (WGS) entry which is preliminary data.</text>
</comment>
<dbReference type="PANTHER" id="PTHR12260">
    <property type="entry name" value="DAMAGE-CONTROL PHOSPHATASE ARMT1"/>
    <property type="match status" value="1"/>
</dbReference>
<feature type="compositionally biased region" description="Pro residues" evidence="21">
    <location>
        <begin position="88"/>
        <end position="102"/>
    </location>
</feature>
<evidence type="ECO:0000256" key="3">
    <source>
        <dbReference type="ARBA" id="ARBA00001936"/>
    </source>
</evidence>
<evidence type="ECO:0000256" key="7">
    <source>
        <dbReference type="ARBA" id="ARBA00017414"/>
    </source>
</evidence>
<dbReference type="GO" id="GO:0008270">
    <property type="term" value="F:zinc ion binding"/>
    <property type="evidence" value="ECO:0007669"/>
    <property type="project" value="UniProtKB-KW"/>
</dbReference>
<evidence type="ECO:0000256" key="2">
    <source>
        <dbReference type="ARBA" id="ARBA00001326"/>
    </source>
</evidence>
<dbReference type="GO" id="GO:0006355">
    <property type="term" value="P:regulation of DNA-templated transcription"/>
    <property type="evidence" value="ECO:0007669"/>
    <property type="project" value="UniProtKB-ARBA"/>
</dbReference>
<evidence type="ECO:0000256" key="8">
    <source>
        <dbReference type="ARBA" id="ARBA00022596"/>
    </source>
</evidence>
<dbReference type="SUPFAM" id="SSF101790">
    <property type="entry name" value="Aminomethyltransferase beta-barrel domain"/>
    <property type="match status" value="1"/>
</dbReference>
<evidence type="ECO:0000256" key="17">
    <source>
        <dbReference type="ARBA" id="ARBA00032801"/>
    </source>
</evidence>
<protein>
    <recommendedName>
        <fullName evidence="7">Damage-control phosphatase ARMT1</fullName>
    </recommendedName>
    <alternativeName>
        <fullName evidence="17">Acidic residue methyltransferase 1</fullName>
    </alternativeName>
    <alternativeName>
        <fullName evidence="15">Protein-glutamate O-methyltransferase</fullName>
    </alternativeName>
    <alternativeName>
        <fullName evidence="16">Sugar phosphate phosphatase ARMT1</fullName>
    </alternativeName>
</protein>